<protein>
    <recommendedName>
        <fullName evidence="3">Rhamnosyl transferase</fullName>
    </recommendedName>
</protein>
<evidence type="ECO:0008006" key="3">
    <source>
        <dbReference type="Google" id="ProtNLM"/>
    </source>
</evidence>
<name>A0A3T0MYB7_9RHOB</name>
<dbReference type="InterPro" id="IPR021466">
    <property type="entry name" value="Put_rhamnosyl_transferase"/>
</dbReference>
<evidence type="ECO:0000313" key="1">
    <source>
        <dbReference type="EMBL" id="AZV76753.1"/>
    </source>
</evidence>
<dbReference type="KEGG" id="sedi:EBB79_01820"/>
<dbReference type="Pfam" id="PF11316">
    <property type="entry name" value="Rhamno_transf"/>
    <property type="match status" value="1"/>
</dbReference>
<dbReference type="Proteomes" id="UP000283063">
    <property type="component" value="Chromosome"/>
</dbReference>
<evidence type="ECO:0000313" key="2">
    <source>
        <dbReference type="Proteomes" id="UP000283063"/>
    </source>
</evidence>
<dbReference type="OrthoDB" id="9771846at2"/>
<dbReference type="RefSeq" id="WP_127747194.1">
    <property type="nucleotide sequence ID" value="NZ_CP033219.1"/>
</dbReference>
<reference evidence="1 2" key="1">
    <citation type="submission" date="2018-10" db="EMBL/GenBank/DDBJ databases">
        <title>Parasedimentitalea marina sp. nov., a psychrophilic bacterium isolated from deep seawater of the New Britain Trench.</title>
        <authorList>
            <person name="Cao J."/>
        </authorList>
    </citation>
    <scope>NUCLEOTIDE SEQUENCE [LARGE SCALE GENOMIC DNA]</scope>
    <source>
        <strain evidence="1 2">W43</strain>
    </source>
</reference>
<dbReference type="AlphaFoldDB" id="A0A3T0MYB7"/>
<dbReference type="EMBL" id="CP033219">
    <property type="protein sequence ID" value="AZV76753.1"/>
    <property type="molecule type" value="Genomic_DNA"/>
</dbReference>
<proteinExistence type="predicted"/>
<accession>A0A3T0MYB7</accession>
<keyword evidence="2" id="KW-1185">Reference proteome</keyword>
<sequence length="282" mass="32283">MQVFGYIRFSYLGRSDARMSRVPGATQDDYFQRLFDPLRMETRFHFFEKICLPSIKAQTDQDFTIFIMASQDMPEPYKTRLEASVAEVPQIRVCYSDVPNILHAFRPVVKELTAKLTDNSVHFRMDDDDAIGADLIANLRKMARHAEPGTLLSLPRGFHLFSHKGRPYLLPKVEAFIAIGFAFVNAPDSMRNPYASAHQKAFHRVPSMMEPRPHSYIHVAHASADTREMHNKRVARQLKNIPDYDTAEFQDRLKMDFSAAFPHTSLDEIYEAVLSSPDAVSN</sequence>
<gene>
    <name evidence="1" type="ORF">EBB79_01820</name>
</gene>
<organism evidence="1 2">
    <name type="scientific">Parasedimentitalea marina</name>
    <dbReference type="NCBI Taxonomy" id="2483033"/>
    <lineage>
        <taxon>Bacteria</taxon>
        <taxon>Pseudomonadati</taxon>
        <taxon>Pseudomonadota</taxon>
        <taxon>Alphaproteobacteria</taxon>
        <taxon>Rhodobacterales</taxon>
        <taxon>Paracoccaceae</taxon>
        <taxon>Parasedimentitalea</taxon>
    </lineage>
</organism>